<dbReference type="PANTHER" id="PTHR25466:SF14">
    <property type="entry name" value="BUTYROPHILIN SUBFAMILY 2 MEMBER A2-LIKE-RELATED"/>
    <property type="match status" value="1"/>
</dbReference>
<dbReference type="InterPro" id="IPR036179">
    <property type="entry name" value="Ig-like_dom_sf"/>
</dbReference>
<evidence type="ECO:0000313" key="15">
    <source>
        <dbReference type="Proteomes" id="UP001591681"/>
    </source>
</evidence>
<keyword evidence="10" id="KW-0393">Immunoglobulin domain</keyword>
<keyword evidence="9" id="KW-0325">Glycoprotein</keyword>
<evidence type="ECO:0000256" key="4">
    <source>
        <dbReference type="ARBA" id="ARBA00022729"/>
    </source>
</evidence>
<dbReference type="SMART" id="SM00409">
    <property type="entry name" value="IG"/>
    <property type="match status" value="2"/>
</dbReference>
<dbReference type="InterPro" id="IPR013106">
    <property type="entry name" value="Ig_V-set"/>
</dbReference>
<keyword evidence="6 11" id="KW-0472">Membrane</keyword>
<dbReference type="Proteomes" id="UP001591681">
    <property type="component" value="Unassembled WGS sequence"/>
</dbReference>
<dbReference type="InterPro" id="IPR013783">
    <property type="entry name" value="Ig-like_fold"/>
</dbReference>
<evidence type="ECO:0000256" key="7">
    <source>
        <dbReference type="ARBA" id="ARBA00023157"/>
    </source>
</evidence>
<reference evidence="14 15" key="1">
    <citation type="submission" date="2024-09" db="EMBL/GenBank/DDBJ databases">
        <title>A chromosome-level genome assembly of Gray's grenadier anchovy, Coilia grayii.</title>
        <authorList>
            <person name="Fu Z."/>
        </authorList>
    </citation>
    <scope>NUCLEOTIDE SEQUENCE [LARGE SCALE GENOMIC DNA]</scope>
    <source>
        <strain evidence="14">G4</strain>
        <tissue evidence="14">Muscle</tissue>
    </source>
</reference>
<dbReference type="GO" id="GO:0005886">
    <property type="term" value="C:plasma membrane"/>
    <property type="evidence" value="ECO:0007669"/>
    <property type="project" value="UniProtKB-SubCell"/>
</dbReference>
<dbReference type="InterPro" id="IPR003599">
    <property type="entry name" value="Ig_sub"/>
</dbReference>
<accession>A0ABD1JHM5</accession>
<gene>
    <name evidence="14" type="ORF">ACEWY4_019180</name>
</gene>
<evidence type="ECO:0000256" key="10">
    <source>
        <dbReference type="ARBA" id="ARBA00023319"/>
    </source>
</evidence>
<evidence type="ECO:0000313" key="14">
    <source>
        <dbReference type="EMBL" id="KAL2085860.1"/>
    </source>
</evidence>
<dbReference type="AlphaFoldDB" id="A0ABD1JHM5"/>
<keyword evidence="15" id="KW-1185">Reference proteome</keyword>
<dbReference type="SMART" id="SM00408">
    <property type="entry name" value="IGc2"/>
    <property type="match status" value="2"/>
</dbReference>
<organism evidence="14 15">
    <name type="scientific">Coilia grayii</name>
    <name type="common">Gray's grenadier anchovy</name>
    <dbReference type="NCBI Taxonomy" id="363190"/>
    <lineage>
        <taxon>Eukaryota</taxon>
        <taxon>Metazoa</taxon>
        <taxon>Chordata</taxon>
        <taxon>Craniata</taxon>
        <taxon>Vertebrata</taxon>
        <taxon>Euteleostomi</taxon>
        <taxon>Actinopterygii</taxon>
        <taxon>Neopterygii</taxon>
        <taxon>Teleostei</taxon>
        <taxon>Clupei</taxon>
        <taxon>Clupeiformes</taxon>
        <taxon>Clupeoidei</taxon>
        <taxon>Engraulidae</taxon>
        <taxon>Coilinae</taxon>
        <taxon>Coilia</taxon>
    </lineage>
</organism>
<dbReference type="SUPFAM" id="SSF48726">
    <property type="entry name" value="Immunoglobulin"/>
    <property type="match status" value="2"/>
</dbReference>
<keyword evidence="2" id="KW-1003">Cell membrane</keyword>
<feature type="transmembrane region" description="Helical" evidence="11">
    <location>
        <begin position="338"/>
        <end position="359"/>
    </location>
</feature>
<evidence type="ECO:0000259" key="13">
    <source>
        <dbReference type="PROSITE" id="PS50835"/>
    </source>
</evidence>
<dbReference type="PANTHER" id="PTHR25466">
    <property type="entry name" value="T-LYMPHOCYTE ACTIVATION ANTIGEN"/>
    <property type="match status" value="1"/>
</dbReference>
<feature type="chain" id="PRO_5044794664" description="Ig-like domain-containing protein" evidence="12">
    <location>
        <begin position="21"/>
        <end position="399"/>
    </location>
</feature>
<evidence type="ECO:0000256" key="11">
    <source>
        <dbReference type="SAM" id="Phobius"/>
    </source>
</evidence>
<keyword evidence="5 11" id="KW-1133">Transmembrane helix</keyword>
<evidence type="ECO:0000256" key="6">
    <source>
        <dbReference type="ARBA" id="ARBA00023136"/>
    </source>
</evidence>
<keyword evidence="8" id="KW-0675">Receptor</keyword>
<comment type="caution">
    <text evidence="14">The sequence shown here is derived from an EMBL/GenBank/DDBJ whole genome shotgun (WGS) entry which is preliminary data.</text>
</comment>
<evidence type="ECO:0000256" key="9">
    <source>
        <dbReference type="ARBA" id="ARBA00023180"/>
    </source>
</evidence>
<keyword evidence="4 12" id="KW-0732">Signal</keyword>
<evidence type="ECO:0000256" key="5">
    <source>
        <dbReference type="ARBA" id="ARBA00022989"/>
    </source>
</evidence>
<dbReference type="PROSITE" id="PS50835">
    <property type="entry name" value="IG_LIKE"/>
    <property type="match status" value="2"/>
</dbReference>
<keyword evidence="3 11" id="KW-0812">Transmembrane</keyword>
<evidence type="ECO:0000256" key="12">
    <source>
        <dbReference type="SAM" id="SignalP"/>
    </source>
</evidence>
<evidence type="ECO:0000256" key="8">
    <source>
        <dbReference type="ARBA" id="ARBA00023170"/>
    </source>
</evidence>
<comment type="subcellular location">
    <subcellularLocation>
        <location evidence="1">Cell membrane</location>
        <topology evidence="1">Single-pass type I membrane protein</topology>
    </subcellularLocation>
</comment>
<dbReference type="InterPro" id="IPR007110">
    <property type="entry name" value="Ig-like_dom"/>
</dbReference>
<protein>
    <recommendedName>
        <fullName evidence="13">Ig-like domain-containing protein</fullName>
    </recommendedName>
</protein>
<evidence type="ECO:0000256" key="3">
    <source>
        <dbReference type="ARBA" id="ARBA00022692"/>
    </source>
</evidence>
<feature type="signal peptide" evidence="12">
    <location>
        <begin position="1"/>
        <end position="20"/>
    </location>
</feature>
<dbReference type="InterPro" id="IPR051713">
    <property type="entry name" value="T-cell_Activation_Regulation"/>
</dbReference>
<dbReference type="Pfam" id="PF07686">
    <property type="entry name" value="V-set"/>
    <property type="match status" value="1"/>
</dbReference>
<name>A0ABD1JHM5_9TELE</name>
<dbReference type="InterPro" id="IPR003598">
    <property type="entry name" value="Ig_sub2"/>
</dbReference>
<sequence>MASGSIWTLALLWIINLTEARTQDIHVTCLYTEDCILPCLFKPVGGEVVRWYSPSNSLLLSSDQNGPQDQNYVNKVAMFQNQVALGNGSLLLQRCQPQDRGRYRCHVTGQQEVPDTTVVVRVEAPMQSLALETTRLSGYEEVLCLTRNVYPAPQLSWSTQPPMAKDAMKYTLHKRETKGLYTLESKLRKLRGVASLTYVCTVSAAYGAQTWRASLTETDMSSTEGGDLTLPCVAPADLLPNFTLTWSFLPTDQSSVILTYNSSRHWVAEAWGGHVQLDTLAVKSGNGSLRLRNLYTKQHTGIYTCSFTAPKHTHVAHIRLNVTSIRSEKVQTEESNSWWIAAVVVAVLAVAMAAIVGIVKLKDDCSQSGKTMEEATMMHDVTSTLPSKQHLSSHHTRIQ</sequence>
<feature type="domain" description="Ig-like" evidence="13">
    <location>
        <begin position="213"/>
        <end position="323"/>
    </location>
</feature>
<evidence type="ECO:0000256" key="1">
    <source>
        <dbReference type="ARBA" id="ARBA00004251"/>
    </source>
</evidence>
<keyword evidence="7" id="KW-1015">Disulfide bond</keyword>
<dbReference type="Gene3D" id="2.60.40.10">
    <property type="entry name" value="Immunoglobulins"/>
    <property type="match status" value="3"/>
</dbReference>
<proteinExistence type="predicted"/>
<feature type="domain" description="Ig-like" evidence="13">
    <location>
        <begin position="27"/>
        <end position="121"/>
    </location>
</feature>
<dbReference type="EMBL" id="JBHFQA010000016">
    <property type="protein sequence ID" value="KAL2085860.1"/>
    <property type="molecule type" value="Genomic_DNA"/>
</dbReference>
<evidence type="ECO:0000256" key="2">
    <source>
        <dbReference type="ARBA" id="ARBA00022475"/>
    </source>
</evidence>